<feature type="chain" id="PRO_5011966644" evidence="2">
    <location>
        <begin position="26"/>
        <end position="138"/>
    </location>
</feature>
<evidence type="ECO:0000313" key="3">
    <source>
        <dbReference type="EMBL" id="SMQ86134.1"/>
    </source>
</evidence>
<dbReference type="RefSeq" id="WP_086471739.1">
    <property type="nucleotide sequence ID" value="NZ_FXWK01000002.1"/>
</dbReference>
<gene>
    <name evidence="3" type="ORF">SAMN06295905_3433</name>
</gene>
<dbReference type="EMBL" id="FXWK01000002">
    <property type="protein sequence ID" value="SMQ86134.1"/>
    <property type="molecule type" value="Genomic_DNA"/>
</dbReference>
<evidence type="ECO:0000256" key="2">
    <source>
        <dbReference type="SAM" id="SignalP"/>
    </source>
</evidence>
<keyword evidence="4" id="KW-1185">Reference proteome</keyword>
<feature type="compositionally biased region" description="Low complexity" evidence="1">
    <location>
        <begin position="129"/>
        <end position="138"/>
    </location>
</feature>
<dbReference type="Proteomes" id="UP000194474">
    <property type="component" value="Unassembled WGS sequence"/>
</dbReference>
<protein>
    <submittedName>
        <fullName evidence="3">Uncharacterized protein</fullName>
    </submittedName>
</protein>
<feature type="compositionally biased region" description="Gly residues" evidence="1">
    <location>
        <begin position="102"/>
        <end position="112"/>
    </location>
</feature>
<dbReference type="AlphaFoldDB" id="A0A1Y6G8Q8"/>
<accession>A0A1Y6G8Q8</accession>
<sequence length="138" mass="14104">MTKTTLTLAAGLALATLAMVAPSQAATRSVTIGMDTFADRCVQQGGFFEAAAPVLTCHTESVRVDCAFATSHDANCAWPGIDNRVAVNRLIGMGDSSWTSSTGGGVKKGGGIQQPDLPIDNGGGGGGIDLPDLPIKWK</sequence>
<name>A0A1Y6G8Q8_9HYPH</name>
<proteinExistence type="predicted"/>
<reference evidence="4" key="1">
    <citation type="submission" date="2017-04" db="EMBL/GenBank/DDBJ databases">
        <authorList>
            <person name="Varghese N."/>
            <person name="Submissions S."/>
        </authorList>
    </citation>
    <scope>NUCLEOTIDE SEQUENCE [LARGE SCALE GENOMIC DNA]</scope>
</reference>
<feature type="region of interest" description="Disordered" evidence="1">
    <location>
        <begin position="101"/>
        <end position="138"/>
    </location>
</feature>
<organism evidence="3 4">
    <name type="scientific">Devosia lucknowensis</name>
    <dbReference type="NCBI Taxonomy" id="1096929"/>
    <lineage>
        <taxon>Bacteria</taxon>
        <taxon>Pseudomonadati</taxon>
        <taxon>Pseudomonadota</taxon>
        <taxon>Alphaproteobacteria</taxon>
        <taxon>Hyphomicrobiales</taxon>
        <taxon>Devosiaceae</taxon>
        <taxon>Devosia</taxon>
    </lineage>
</organism>
<evidence type="ECO:0000313" key="4">
    <source>
        <dbReference type="Proteomes" id="UP000194474"/>
    </source>
</evidence>
<keyword evidence="2" id="KW-0732">Signal</keyword>
<evidence type="ECO:0000256" key="1">
    <source>
        <dbReference type="SAM" id="MobiDB-lite"/>
    </source>
</evidence>
<dbReference type="OrthoDB" id="7951374at2"/>
<feature type="signal peptide" evidence="2">
    <location>
        <begin position="1"/>
        <end position="25"/>
    </location>
</feature>